<feature type="compositionally biased region" description="Basic residues" evidence="1">
    <location>
        <begin position="151"/>
        <end position="160"/>
    </location>
</feature>
<name>A0ABM0GWX9_SACKO</name>
<dbReference type="RefSeq" id="XP_002739156.1">
    <property type="nucleotide sequence ID" value="XM_002739110.2"/>
</dbReference>
<feature type="compositionally biased region" description="Polar residues" evidence="1">
    <location>
        <begin position="475"/>
        <end position="486"/>
    </location>
</feature>
<feature type="compositionally biased region" description="Low complexity" evidence="1">
    <location>
        <begin position="651"/>
        <end position="665"/>
    </location>
</feature>
<evidence type="ECO:0000256" key="1">
    <source>
        <dbReference type="SAM" id="MobiDB-lite"/>
    </source>
</evidence>
<feature type="region of interest" description="Disordered" evidence="1">
    <location>
        <begin position="85"/>
        <end position="166"/>
    </location>
</feature>
<proteinExistence type="predicted"/>
<dbReference type="Proteomes" id="UP000694865">
    <property type="component" value="Unplaced"/>
</dbReference>
<gene>
    <name evidence="3" type="primary">LOC100376789</name>
</gene>
<feature type="region of interest" description="Disordered" evidence="1">
    <location>
        <begin position="442"/>
        <end position="488"/>
    </location>
</feature>
<sequence length="926" mass="102284">MTERCLAALDYVDLQCKQVHRKHYKNRSLGDLESKYRYHPPKSATTIISTLVDLDFPETRAINDITANSIISEQTKQIKNTYKRATRTVSSAPPAGRSKPVISPRSTPLSPGRPDRKRWIHDSNDNTHGVNTTRLRPFTAGEVQAASRRTSALHRTKMPRSKSADADTGRFMTIKMKRDGSAKTSASFHSVTRNIRSKWEAEDKTMKKSVVKGRKVETFDPNSAKWYTFAGGTEKPHSAGVVDAFTGKQIVYKIEGGIGDRVAHQLKLGNKLRIGINGDLQTNNFKVKTWNPAESNVVPGNDEQPFRSKLAERKVKSAPPPPTVTEIIPLCWSDEVNKPFIKVVEPTIPTPKPPKPDLCERHPVIFEKLIKDEDVKPRTDIRPDTYRVRQRVKNKLNIDGTSSLSNRITVVTVDQFDDDQESLSSRDYNEILNEKLHAESIPVPETEKEVELSDIKSSSTSGSVKEEKKGIENLRSASRESFTSSVGLEKPMTPQASIVSNVVSDNTFMTTGVNPLKPQSGERSKSSTPRSAVGSITKVHPLSNKAGLAKPGQLHRSGVTSVSNGHKDGETSFIRIAQGIGIPDVNPSTDLNNDMISASSHHNAKIITKVSETNKVNEKRSRYIDNGEGINLKGKQMQVLRSEGSGENGSRRSSPGSSIVSSNGNLTVHPHQHKSANGEIHVCTCTPEAKRVMARLISHPPPPSPNPPPGSVRDDQTEDDTRQYIHIPTAGMLIAESDLQSMSDLEMYSSAVSFDDQNPHMPSRSHLKDNDKEGYVTLENLAKANMKIEDHLQLVAEDTKHVASEILGSESDHAISHVEAVNQNGIETANPNDVDLTENQKCPEEIVLQKSVRFADETKSDITVSKGTAALIRSVTYDDDDVSLTSSKNPTEELNELRSQIKTDLQQTQDTVQQDIQDLYLKQHGT</sequence>
<protein>
    <submittedName>
        <fullName evidence="3">Uncharacterized protein LOC100376789</fullName>
    </submittedName>
</protein>
<organism evidence="2 3">
    <name type="scientific">Saccoglossus kowalevskii</name>
    <name type="common">Acorn worm</name>
    <dbReference type="NCBI Taxonomy" id="10224"/>
    <lineage>
        <taxon>Eukaryota</taxon>
        <taxon>Metazoa</taxon>
        <taxon>Hemichordata</taxon>
        <taxon>Enteropneusta</taxon>
        <taxon>Harrimaniidae</taxon>
        <taxon>Saccoglossus</taxon>
    </lineage>
</organism>
<dbReference type="GeneID" id="100376789"/>
<feature type="region of interest" description="Disordered" evidence="1">
    <location>
        <begin position="634"/>
        <end position="676"/>
    </location>
</feature>
<feature type="region of interest" description="Disordered" evidence="1">
    <location>
        <begin position="696"/>
        <end position="717"/>
    </location>
</feature>
<feature type="compositionally biased region" description="Pro residues" evidence="1">
    <location>
        <begin position="699"/>
        <end position="710"/>
    </location>
</feature>
<keyword evidence="2" id="KW-1185">Reference proteome</keyword>
<accession>A0ABM0GWX9</accession>
<evidence type="ECO:0000313" key="2">
    <source>
        <dbReference type="Proteomes" id="UP000694865"/>
    </source>
</evidence>
<feature type="compositionally biased region" description="Basic and acidic residues" evidence="1">
    <location>
        <begin position="445"/>
        <end position="454"/>
    </location>
</feature>
<evidence type="ECO:0000313" key="3">
    <source>
        <dbReference type="RefSeq" id="XP_002739156.1"/>
    </source>
</evidence>
<reference evidence="3" key="1">
    <citation type="submission" date="2025-08" db="UniProtKB">
        <authorList>
            <consortium name="RefSeq"/>
        </authorList>
    </citation>
    <scope>IDENTIFICATION</scope>
    <source>
        <tissue evidence="3">Testes</tissue>
    </source>
</reference>
<feature type="region of interest" description="Disordered" evidence="1">
    <location>
        <begin position="512"/>
        <end position="568"/>
    </location>
</feature>